<reference evidence="1" key="1">
    <citation type="submission" date="2014-09" db="EMBL/GenBank/DDBJ databases">
        <authorList>
            <person name="Magalhaes I.L.F."/>
            <person name="Oliveira U."/>
            <person name="Santos F.R."/>
            <person name="Vidigal T.H.D.A."/>
            <person name="Brescovit A.D."/>
            <person name="Santos A.J."/>
        </authorList>
    </citation>
    <scope>NUCLEOTIDE SEQUENCE</scope>
    <source>
        <tissue evidence="1">Shoot tissue taken approximately 20 cm above the soil surface</tissue>
    </source>
</reference>
<name>A0A0A8ZB38_ARUDO</name>
<protein>
    <submittedName>
        <fullName evidence="1">Uncharacterized protein</fullName>
    </submittedName>
</protein>
<dbReference type="AlphaFoldDB" id="A0A0A8ZB38"/>
<sequence>MLPSAFLPLQKRHGWFCSLQRRKRETWMLASPFLYRLGSYID</sequence>
<proteinExistence type="predicted"/>
<organism evidence="1">
    <name type="scientific">Arundo donax</name>
    <name type="common">Giant reed</name>
    <name type="synonym">Donax arundinaceus</name>
    <dbReference type="NCBI Taxonomy" id="35708"/>
    <lineage>
        <taxon>Eukaryota</taxon>
        <taxon>Viridiplantae</taxon>
        <taxon>Streptophyta</taxon>
        <taxon>Embryophyta</taxon>
        <taxon>Tracheophyta</taxon>
        <taxon>Spermatophyta</taxon>
        <taxon>Magnoliopsida</taxon>
        <taxon>Liliopsida</taxon>
        <taxon>Poales</taxon>
        <taxon>Poaceae</taxon>
        <taxon>PACMAD clade</taxon>
        <taxon>Arundinoideae</taxon>
        <taxon>Arundineae</taxon>
        <taxon>Arundo</taxon>
    </lineage>
</organism>
<evidence type="ECO:0000313" key="1">
    <source>
        <dbReference type="EMBL" id="JAD36026.1"/>
    </source>
</evidence>
<reference evidence="1" key="2">
    <citation type="journal article" date="2015" name="Data Brief">
        <title>Shoot transcriptome of the giant reed, Arundo donax.</title>
        <authorList>
            <person name="Barrero R.A."/>
            <person name="Guerrero F.D."/>
            <person name="Moolhuijzen P."/>
            <person name="Goolsby J.A."/>
            <person name="Tidwell J."/>
            <person name="Bellgard S.E."/>
            <person name="Bellgard M.I."/>
        </authorList>
    </citation>
    <scope>NUCLEOTIDE SEQUENCE</scope>
    <source>
        <tissue evidence="1">Shoot tissue taken approximately 20 cm above the soil surface</tissue>
    </source>
</reference>
<accession>A0A0A8ZB38</accession>
<dbReference type="EMBL" id="GBRH01261869">
    <property type="protein sequence ID" value="JAD36026.1"/>
    <property type="molecule type" value="Transcribed_RNA"/>
</dbReference>